<keyword evidence="2" id="KW-1185">Reference proteome</keyword>
<comment type="caution">
    <text evidence="1">The sequence shown here is derived from an EMBL/GenBank/DDBJ whole genome shotgun (WGS) entry which is preliminary data.</text>
</comment>
<organism evidence="1 2">
    <name type="scientific">Thelephora ganbajun</name>
    <name type="common">Ganba fungus</name>
    <dbReference type="NCBI Taxonomy" id="370292"/>
    <lineage>
        <taxon>Eukaryota</taxon>
        <taxon>Fungi</taxon>
        <taxon>Dikarya</taxon>
        <taxon>Basidiomycota</taxon>
        <taxon>Agaricomycotina</taxon>
        <taxon>Agaricomycetes</taxon>
        <taxon>Thelephorales</taxon>
        <taxon>Thelephoraceae</taxon>
        <taxon>Thelephora</taxon>
    </lineage>
</organism>
<dbReference type="EMBL" id="MU118193">
    <property type="protein sequence ID" value="KAF9643713.1"/>
    <property type="molecule type" value="Genomic_DNA"/>
</dbReference>
<reference evidence="1" key="1">
    <citation type="submission" date="2019-10" db="EMBL/GenBank/DDBJ databases">
        <authorList>
            <consortium name="DOE Joint Genome Institute"/>
            <person name="Kuo A."/>
            <person name="Miyauchi S."/>
            <person name="Kiss E."/>
            <person name="Drula E."/>
            <person name="Kohler A."/>
            <person name="Sanchez-Garcia M."/>
            <person name="Andreopoulos B."/>
            <person name="Barry K.W."/>
            <person name="Bonito G."/>
            <person name="Buee M."/>
            <person name="Carver A."/>
            <person name="Chen C."/>
            <person name="Cichocki N."/>
            <person name="Clum A."/>
            <person name="Culley D."/>
            <person name="Crous P.W."/>
            <person name="Fauchery L."/>
            <person name="Girlanda M."/>
            <person name="Hayes R."/>
            <person name="Keri Z."/>
            <person name="Labutti K."/>
            <person name="Lipzen A."/>
            <person name="Lombard V."/>
            <person name="Magnuson J."/>
            <person name="Maillard F."/>
            <person name="Morin E."/>
            <person name="Murat C."/>
            <person name="Nolan M."/>
            <person name="Ohm R."/>
            <person name="Pangilinan J."/>
            <person name="Pereira M."/>
            <person name="Perotto S."/>
            <person name="Peter M."/>
            <person name="Riley R."/>
            <person name="Sitrit Y."/>
            <person name="Stielow B."/>
            <person name="Szollosi G."/>
            <person name="Zifcakova L."/>
            <person name="Stursova M."/>
            <person name="Spatafora J.W."/>
            <person name="Tedersoo L."/>
            <person name="Vaario L.-M."/>
            <person name="Yamada A."/>
            <person name="Yan M."/>
            <person name="Wang P."/>
            <person name="Xu J."/>
            <person name="Bruns T."/>
            <person name="Baldrian P."/>
            <person name="Vilgalys R."/>
            <person name="Henrissat B."/>
            <person name="Grigoriev I.V."/>
            <person name="Hibbett D."/>
            <person name="Nagy L.G."/>
            <person name="Martin F.M."/>
        </authorList>
    </citation>
    <scope>NUCLEOTIDE SEQUENCE</scope>
    <source>
        <strain evidence="1">P2</strain>
    </source>
</reference>
<accession>A0ACB6Z2N7</accession>
<protein>
    <submittedName>
        <fullName evidence="1">Uncharacterized protein</fullName>
    </submittedName>
</protein>
<name>A0ACB6Z2N7_THEGA</name>
<sequence length="688" mass="78530">MPRNPNAGPSTLRNRNRVTNKTRLKVVHGNIDADPHVLEEDEEKARVVSTAGVETEDANEHHLQAVLSAAAQRHQSQRAARAGGSEKEKAPVAYIPTPDSNGLVDNYDEFYPSNHWKDPSTYLRWSSTVEESITNGLNNGFVYCMDECDKEWLDKNNEQARGEGTSAQGAISSRSGHSQRSSKAKGKEPDLSAPVVMSEDEFELVMAVFERVTHDKTEYLHHALENGMPFPPFTDYQDTFSAPLSPSMFADFITPSWLPSPAHLLRLARIVYPHWRERRFEAGGKRIIPTVNLDETDTRNESYICFRRREIKAVRKTRASHVTFSDKLIRLQNELTTAFEIANEVIARETLKKEAAQSQQEVWNQRIVFSDLKRKFPTLGTKEDEELLVDKERVPKKPKVEPRMSLKIRTAEATPQLEPLVRPKERAAAILQQIDRDLAKVKERDHGCWDDQVENSLQPPLVPLSQRYFKVFKNSPSSEEDSPPRPRAAVALRRRLGRGGILHYDRRVVPPITARRASRGPIDDYLSFESFFPGRLEGLSEMEREDRTRRMAERWRYDEDDRFPAFEGPEELERQMFDDYEAKYMRHHMTLLHDPDHQALTTDPTLTITTPEGKQVTVLPFRLGPTHSQPRREVQATIQRPTPIQTPIPSMPPGTPISMQSQLKKMQPPIMSSIRVPSTGSMRPPAPP</sequence>
<gene>
    <name evidence="1" type="ORF">BDM02DRAFT_3068147</name>
</gene>
<reference evidence="1" key="2">
    <citation type="journal article" date="2020" name="Nat. Commun.">
        <title>Large-scale genome sequencing of mycorrhizal fungi provides insights into the early evolution of symbiotic traits.</title>
        <authorList>
            <person name="Miyauchi S."/>
            <person name="Kiss E."/>
            <person name="Kuo A."/>
            <person name="Drula E."/>
            <person name="Kohler A."/>
            <person name="Sanchez-Garcia M."/>
            <person name="Morin E."/>
            <person name="Andreopoulos B."/>
            <person name="Barry K.W."/>
            <person name="Bonito G."/>
            <person name="Buee M."/>
            <person name="Carver A."/>
            <person name="Chen C."/>
            <person name="Cichocki N."/>
            <person name="Clum A."/>
            <person name="Culley D."/>
            <person name="Crous P.W."/>
            <person name="Fauchery L."/>
            <person name="Girlanda M."/>
            <person name="Hayes R.D."/>
            <person name="Keri Z."/>
            <person name="LaButti K."/>
            <person name="Lipzen A."/>
            <person name="Lombard V."/>
            <person name="Magnuson J."/>
            <person name="Maillard F."/>
            <person name="Murat C."/>
            <person name="Nolan M."/>
            <person name="Ohm R.A."/>
            <person name="Pangilinan J."/>
            <person name="Pereira M.F."/>
            <person name="Perotto S."/>
            <person name="Peter M."/>
            <person name="Pfister S."/>
            <person name="Riley R."/>
            <person name="Sitrit Y."/>
            <person name="Stielow J.B."/>
            <person name="Szollosi G."/>
            <person name="Zifcakova L."/>
            <person name="Stursova M."/>
            <person name="Spatafora J.W."/>
            <person name="Tedersoo L."/>
            <person name="Vaario L.M."/>
            <person name="Yamada A."/>
            <person name="Yan M."/>
            <person name="Wang P."/>
            <person name="Xu J."/>
            <person name="Bruns T."/>
            <person name="Baldrian P."/>
            <person name="Vilgalys R."/>
            <person name="Dunand C."/>
            <person name="Henrissat B."/>
            <person name="Grigoriev I.V."/>
            <person name="Hibbett D."/>
            <person name="Nagy L.G."/>
            <person name="Martin F.M."/>
        </authorList>
    </citation>
    <scope>NUCLEOTIDE SEQUENCE</scope>
    <source>
        <strain evidence="1">P2</strain>
    </source>
</reference>
<feature type="non-terminal residue" evidence="1">
    <location>
        <position position="688"/>
    </location>
</feature>
<dbReference type="Proteomes" id="UP000886501">
    <property type="component" value="Unassembled WGS sequence"/>
</dbReference>
<proteinExistence type="predicted"/>
<evidence type="ECO:0000313" key="2">
    <source>
        <dbReference type="Proteomes" id="UP000886501"/>
    </source>
</evidence>
<evidence type="ECO:0000313" key="1">
    <source>
        <dbReference type="EMBL" id="KAF9643713.1"/>
    </source>
</evidence>